<gene>
    <name evidence="7" type="ORF">VB264_16270</name>
</gene>
<evidence type="ECO:0000256" key="2">
    <source>
        <dbReference type="ARBA" id="ARBA00012000"/>
    </source>
</evidence>
<organism evidence="7 8">
    <name type="scientific">Arcicella aquatica</name>
    <dbReference type="NCBI Taxonomy" id="217141"/>
    <lineage>
        <taxon>Bacteria</taxon>
        <taxon>Pseudomonadati</taxon>
        <taxon>Bacteroidota</taxon>
        <taxon>Cytophagia</taxon>
        <taxon>Cytophagales</taxon>
        <taxon>Flectobacillaceae</taxon>
        <taxon>Arcicella</taxon>
    </lineage>
</organism>
<dbReference type="Pfam" id="PF00730">
    <property type="entry name" value="HhH-GPD"/>
    <property type="match status" value="1"/>
</dbReference>
<evidence type="ECO:0000259" key="6">
    <source>
        <dbReference type="SMART" id="SM00478"/>
    </source>
</evidence>
<dbReference type="InterPro" id="IPR037046">
    <property type="entry name" value="AlkA_N_sf"/>
</dbReference>
<evidence type="ECO:0000256" key="1">
    <source>
        <dbReference type="ARBA" id="ARBA00000086"/>
    </source>
</evidence>
<dbReference type="InterPro" id="IPR051912">
    <property type="entry name" value="Alkylbase_DNA_Glycosylase/TA"/>
</dbReference>
<evidence type="ECO:0000313" key="7">
    <source>
        <dbReference type="EMBL" id="MEA5259355.1"/>
    </source>
</evidence>
<proteinExistence type="predicted"/>
<dbReference type="PANTHER" id="PTHR43003">
    <property type="entry name" value="DNA-3-METHYLADENINE GLYCOSYLASE"/>
    <property type="match status" value="1"/>
</dbReference>
<dbReference type="PANTHER" id="PTHR43003:SF12">
    <property type="entry name" value="DNA-3-METHYLADENINE GLYCOSYLASE"/>
    <property type="match status" value="1"/>
</dbReference>
<feature type="domain" description="HhH-GPD" evidence="6">
    <location>
        <begin position="127"/>
        <end position="291"/>
    </location>
</feature>
<dbReference type="InterPro" id="IPR011257">
    <property type="entry name" value="DNA_glycosylase"/>
</dbReference>
<evidence type="ECO:0000256" key="5">
    <source>
        <dbReference type="ARBA" id="ARBA00023204"/>
    </source>
</evidence>
<evidence type="ECO:0000256" key="4">
    <source>
        <dbReference type="ARBA" id="ARBA00022801"/>
    </source>
</evidence>
<dbReference type="Proteomes" id="UP001304671">
    <property type="component" value="Unassembled WGS sequence"/>
</dbReference>
<keyword evidence="4" id="KW-0378">Hydrolase</keyword>
<sequence length="300" mass="35042">MNQIFLPVPPQFSFQECLWFLDRNYDDCLHEVRENSVLKLLSIHEKPTLIEIKALDNHLQIDVLTGECAKDEICHFVTEWFDLERDLMPFYQLLAKDDDLAYMVTDYHGLRLLGIPDLFEALCWSIIGQQINLSFAYKLKRRLTETYGYKQTYEGKDFYLFPKPEIIAKLTVEELRNMQFSTRKAEYLMEIARTFSEKILSKTMLEGFSTAEAIKALVAIRGIGEWTANYALMKSLKRLECVTYGDVGLYNALNALKGLPKKPLRADLETFFKGFERWEAYTVFYLWRSLAVKNKAIQSI</sequence>
<dbReference type="RefSeq" id="WP_323250894.1">
    <property type="nucleotide sequence ID" value="NZ_JAYFUL010000029.1"/>
</dbReference>
<evidence type="ECO:0000256" key="3">
    <source>
        <dbReference type="ARBA" id="ARBA00022763"/>
    </source>
</evidence>
<dbReference type="EC" id="3.2.2.21" evidence="2"/>
<dbReference type="Gene3D" id="3.30.310.20">
    <property type="entry name" value="DNA-3-methyladenine glycosylase AlkA, N-terminal domain"/>
    <property type="match status" value="1"/>
</dbReference>
<dbReference type="SUPFAM" id="SSF48150">
    <property type="entry name" value="DNA-glycosylase"/>
    <property type="match status" value="1"/>
</dbReference>
<dbReference type="EMBL" id="JAYFUL010000029">
    <property type="protein sequence ID" value="MEA5259355.1"/>
    <property type="molecule type" value="Genomic_DNA"/>
</dbReference>
<accession>A0ABU5QR59</accession>
<dbReference type="Pfam" id="PF07934">
    <property type="entry name" value="OGG_N"/>
    <property type="match status" value="1"/>
</dbReference>
<dbReference type="InterPro" id="IPR012904">
    <property type="entry name" value="OGG_N"/>
</dbReference>
<keyword evidence="8" id="KW-1185">Reference proteome</keyword>
<dbReference type="Gene3D" id="1.10.340.30">
    <property type="entry name" value="Hypothetical protein, domain 2"/>
    <property type="match status" value="1"/>
</dbReference>
<dbReference type="CDD" id="cd00056">
    <property type="entry name" value="ENDO3c"/>
    <property type="match status" value="1"/>
</dbReference>
<dbReference type="SMART" id="SM00478">
    <property type="entry name" value="ENDO3c"/>
    <property type="match status" value="1"/>
</dbReference>
<dbReference type="InterPro" id="IPR003265">
    <property type="entry name" value="HhH-GPD_domain"/>
</dbReference>
<keyword evidence="5" id="KW-0234">DNA repair</keyword>
<name>A0ABU5QR59_9BACT</name>
<comment type="catalytic activity">
    <reaction evidence="1">
        <text>Hydrolysis of alkylated DNA, releasing 3-methyladenine, 3-methylguanine, 7-methylguanine and 7-methyladenine.</text>
        <dbReference type="EC" id="3.2.2.21"/>
    </reaction>
</comment>
<protein>
    <recommendedName>
        <fullName evidence="2">DNA-3-methyladenine glycosylase II</fullName>
        <ecNumber evidence="2">3.2.2.21</ecNumber>
    </recommendedName>
</protein>
<evidence type="ECO:0000313" key="8">
    <source>
        <dbReference type="Proteomes" id="UP001304671"/>
    </source>
</evidence>
<reference evidence="7 8" key="1">
    <citation type="submission" date="2023-12" db="EMBL/GenBank/DDBJ databases">
        <title>Novel species of the genus Arcicella isolated from rivers.</title>
        <authorList>
            <person name="Lu H."/>
        </authorList>
    </citation>
    <scope>NUCLEOTIDE SEQUENCE [LARGE SCALE GENOMIC DNA]</scope>
    <source>
        <strain evidence="7 8">LMG 21963</strain>
    </source>
</reference>
<keyword evidence="3" id="KW-0227">DNA damage</keyword>
<comment type="caution">
    <text evidence="7">The sequence shown here is derived from an EMBL/GenBank/DDBJ whole genome shotgun (WGS) entry which is preliminary data.</text>
</comment>